<dbReference type="PROSITE" id="PS51909">
    <property type="entry name" value="LYSOZYME_I"/>
    <property type="match status" value="1"/>
</dbReference>
<reference evidence="9" key="1">
    <citation type="journal article" date="2023" name="Insect Mol. Biol.">
        <title>Genome sequencing provides insights into the evolution of gene families encoding plant cell wall-degrading enzymes in longhorned beetles.</title>
        <authorList>
            <person name="Shin N.R."/>
            <person name="Okamura Y."/>
            <person name="Kirsch R."/>
            <person name="Pauchet Y."/>
        </authorList>
    </citation>
    <scope>NUCLEOTIDE SEQUENCE</scope>
    <source>
        <strain evidence="9">AMC_N1</strain>
    </source>
</reference>
<keyword evidence="10" id="KW-1185">Reference proteome</keyword>
<evidence type="ECO:0000256" key="4">
    <source>
        <dbReference type="ARBA" id="ARBA00022638"/>
    </source>
</evidence>
<dbReference type="Proteomes" id="UP001162162">
    <property type="component" value="Unassembled WGS sequence"/>
</dbReference>
<dbReference type="PANTHER" id="PTHR11195">
    <property type="entry name" value="DESTABILASE-RELATED"/>
    <property type="match status" value="1"/>
</dbReference>
<keyword evidence="5" id="KW-0378">Hydrolase</keyword>
<evidence type="ECO:0000256" key="7">
    <source>
        <dbReference type="ARBA" id="ARBA00023295"/>
    </source>
</evidence>
<name>A0AAV8YYT2_9CUCU</name>
<evidence type="ECO:0000313" key="10">
    <source>
        <dbReference type="Proteomes" id="UP001162162"/>
    </source>
</evidence>
<accession>A0AAV8YYT2</accession>
<dbReference type="GO" id="GO:0003796">
    <property type="term" value="F:lysozyme activity"/>
    <property type="evidence" value="ECO:0007669"/>
    <property type="project" value="UniProtKB-EC"/>
</dbReference>
<keyword evidence="8" id="KW-0732">Signal</keyword>
<keyword evidence="6" id="KW-1015">Disulfide bond</keyword>
<sequence length="165" mass="18469">MNIGTVVLLSFVVITCEGIENFLNNPLYSCVECLCHARTGCWLRRNCASYSISKDYWRTAGSLSANPTKNPGSEDQTYRECMRNENCIVGTIIKYTEHFGPMDCNCDGKFDCKDRAAIHLFGQNCENPKYGQTYANRFNHCANRIGVKSMLSAEGSDTCNAVEVF</sequence>
<evidence type="ECO:0000256" key="5">
    <source>
        <dbReference type="ARBA" id="ARBA00022801"/>
    </source>
</evidence>
<proteinExistence type="predicted"/>
<organism evidence="9 10">
    <name type="scientific">Aromia moschata</name>
    <dbReference type="NCBI Taxonomy" id="1265417"/>
    <lineage>
        <taxon>Eukaryota</taxon>
        <taxon>Metazoa</taxon>
        <taxon>Ecdysozoa</taxon>
        <taxon>Arthropoda</taxon>
        <taxon>Hexapoda</taxon>
        <taxon>Insecta</taxon>
        <taxon>Pterygota</taxon>
        <taxon>Neoptera</taxon>
        <taxon>Endopterygota</taxon>
        <taxon>Coleoptera</taxon>
        <taxon>Polyphaga</taxon>
        <taxon>Cucujiformia</taxon>
        <taxon>Chrysomeloidea</taxon>
        <taxon>Cerambycidae</taxon>
        <taxon>Cerambycinae</taxon>
        <taxon>Callichromatini</taxon>
        <taxon>Aromia</taxon>
    </lineage>
</organism>
<evidence type="ECO:0000256" key="2">
    <source>
        <dbReference type="ARBA" id="ARBA00012732"/>
    </source>
</evidence>
<dbReference type="Gene3D" id="1.10.530.10">
    <property type="match status" value="1"/>
</dbReference>
<evidence type="ECO:0000256" key="8">
    <source>
        <dbReference type="SAM" id="SignalP"/>
    </source>
</evidence>
<dbReference type="InterPro" id="IPR008597">
    <property type="entry name" value="Invert_lysozyme"/>
</dbReference>
<gene>
    <name evidence="9" type="ORF">NQ318_014235</name>
</gene>
<protein>
    <recommendedName>
        <fullName evidence="2">lysozyme</fullName>
        <ecNumber evidence="2">3.2.1.17</ecNumber>
    </recommendedName>
</protein>
<feature type="signal peptide" evidence="8">
    <location>
        <begin position="1"/>
        <end position="18"/>
    </location>
</feature>
<evidence type="ECO:0000313" key="9">
    <source>
        <dbReference type="EMBL" id="KAJ8956821.1"/>
    </source>
</evidence>
<dbReference type="Pfam" id="PF05497">
    <property type="entry name" value="Destabilase"/>
    <property type="match status" value="1"/>
</dbReference>
<evidence type="ECO:0000256" key="6">
    <source>
        <dbReference type="ARBA" id="ARBA00023157"/>
    </source>
</evidence>
<dbReference type="EMBL" id="JAPWTK010000027">
    <property type="protein sequence ID" value="KAJ8956821.1"/>
    <property type="molecule type" value="Genomic_DNA"/>
</dbReference>
<comment type="caution">
    <text evidence="9">The sequence shown here is derived from an EMBL/GenBank/DDBJ whole genome shotgun (WGS) entry which is preliminary data.</text>
</comment>
<evidence type="ECO:0000256" key="3">
    <source>
        <dbReference type="ARBA" id="ARBA00022529"/>
    </source>
</evidence>
<feature type="chain" id="PRO_5043518905" description="lysozyme" evidence="8">
    <location>
        <begin position="19"/>
        <end position="165"/>
    </location>
</feature>
<keyword evidence="4" id="KW-0081">Bacteriolytic enzyme</keyword>
<dbReference type="GO" id="GO:0031640">
    <property type="term" value="P:killing of cells of another organism"/>
    <property type="evidence" value="ECO:0007669"/>
    <property type="project" value="UniProtKB-KW"/>
</dbReference>
<comment type="catalytic activity">
    <reaction evidence="1">
        <text>Hydrolysis of (1-&gt;4)-beta-linkages between N-acetylmuramic acid and N-acetyl-D-glucosamine residues in a peptidoglycan and between N-acetyl-D-glucosamine residues in chitodextrins.</text>
        <dbReference type="EC" id="3.2.1.17"/>
    </reaction>
</comment>
<dbReference type="EC" id="3.2.1.17" evidence="2"/>
<evidence type="ECO:0000256" key="1">
    <source>
        <dbReference type="ARBA" id="ARBA00000632"/>
    </source>
</evidence>
<dbReference type="AlphaFoldDB" id="A0AAV8YYT2"/>
<dbReference type="GO" id="GO:0042742">
    <property type="term" value="P:defense response to bacterium"/>
    <property type="evidence" value="ECO:0007669"/>
    <property type="project" value="UniProtKB-KW"/>
</dbReference>
<dbReference type="PANTHER" id="PTHR11195:SF13">
    <property type="entry name" value="INVERTEBRATE-TYPE LYSOZYME 2-RELATED"/>
    <property type="match status" value="1"/>
</dbReference>
<keyword evidence="7" id="KW-0326">Glycosidase</keyword>
<keyword evidence="3" id="KW-0929">Antimicrobial</keyword>